<dbReference type="InterPro" id="IPR001584">
    <property type="entry name" value="Integrase_cat-core"/>
</dbReference>
<gene>
    <name evidence="3" type="primary">POL</name>
    <name evidence="3" type="ORF">TNCV_3978821</name>
</gene>
<reference evidence="3" key="1">
    <citation type="submission" date="2020-08" db="EMBL/GenBank/DDBJ databases">
        <title>Multicomponent nature underlies the extraordinary mechanical properties of spider dragline silk.</title>
        <authorList>
            <person name="Kono N."/>
            <person name="Nakamura H."/>
            <person name="Mori M."/>
            <person name="Yoshida Y."/>
            <person name="Ohtoshi R."/>
            <person name="Malay A.D."/>
            <person name="Moran D.A.P."/>
            <person name="Tomita M."/>
            <person name="Numata K."/>
            <person name="Arakawa K."/>
        </authorList>
    </citation>
    <scope>NUCLEOTIDE SEQUENCE</scope>
</reference>
<organism evidence="3 4">
    <name type="scientific">Trichonephila clavipes</name>
    <name type="common">Golden silk orbweaver</name>
    <name type="synonym">Nephila clavipes</name>
    <dbReference type="NCBI Taxonomy" id="2585209"/>
    <lineage>
        <taxon>Eukaryota</taxon>
        <taxon>Metazoa</taxon>
        <taxon>Ecdysozoa</taxon>
        <taxon>Arthropoda</taxon>
        <taxon>Chelicerata</taxon>
        <taxon>Arachnida</taxon>
        <taxon>Araneae</taxon>
        <taxon>Araneomorphae</taxon>
        <taxon>Entelegynae</taxon>
        <taxon>Araneoidea</taxon>
        <taxon>Nephilidae</taxon>
        <taxon>Trichonephila</taxon>
    </lineage>
</organism>
<dbReference type="Pfam" id="PF00665">
    <property type="entry name" value="rve"/>
    <property type="match status" value="1"/>
</dbReference>
<dbReference type="SUPFAM" id="SSF53098">
    <property type="entry name" value="Ribonuclease H-like"/>
    <property type="match status" value="1"/>
</dbReference>
<dbReference type="AlphaFoldDB" id="A0A8X6WH45"/>
<evidence type="ECO:0000313" key="3">
    <source>
        <dbReference type="EMBL" id="GFY34422.1"/>
    </source>
</evidence>
<keyword evidence="4" id="KW-1185">Reference proteome</keyword>
<feature type="domain" description="Integrase catalytic" evidence="2">
    <location>
        <begin position="592"/>
        <end position="748"/>
    </location>
</feature>
<dbReference type="GO" id="GO:0015074">
    <property type="term" value="P:DNA integration"/>
    <property type="evidence" value="ECO:0007669"/>
    <property type="project" value="InterPro"/>
</dbReference>
<dbReference type="InterPro" id="IPR036397">
    <property type="entry name" value="RNaseH_sf"/>
</dbReference>
<dbReference type="EMBL" id="BMAU01021423">
    <property type="protein sequence ID" value="GFY34422.1"/>
    <property type="molecule type" value="Genomic_DNA"/>
</dbReference>
<evidence type="ECO:0000256" key="1">
    <source>
        <dbReference type="SAM" id="MobiDB-lite"/>
    </source>
</evidence>
<dbReference type="PROSITE" id="PS50994">
    <property type="entry name" value="INTEGRASE"/>
    <property type="match status" value="1"/>
</dbReference>
<sequence>MAYLAKEEVKIILDRVISDRKERERSKQEEREREEREREREERMAREAKQHELELRKLELSQQNQPLHDESGRRVEIGPKIQLTQITTKFDEKHDEISLYLINFERKAELAQVPKKDWVAYLLAVLPAELSNMLAREPTERANNYDFVKDLILKRYRLNSEKLKQCFYRHQKSAEKSWRNYAHELNSYFTEWIAELQVKTFEQLKDLLITEQLKYRVPAEVRKHFLDDWIKLKTPYELAEKLDEYESIKQSFRREFPKKNSCKFQGGVNYSGARPKETLKDFKSKFQIKKEPVHEKNHEKDFEKRRQLRCYECGSYSHLRPQCDKLKTNYETVASNETVRNGTDVLAPYTSLGTVNGIEMPILRDTGATLDLICKKYVKPSMFINETVWIRTPLEETAVCLPMAEIELDCVFGHVITKAAVLRDSLDQGKYLLGNKTAALFEEVKKNKEIQVYMVNAVETRSQKKLTEESKQYLNMSEETILESNEKNKESLDELDDILPLIQPEISESNLIKLSHKDFATEQINSAELKTLFEEAKSHEATAAHLGVTKTKDAIFKTFYWPKCFSDVEDFVKTCDKCQRVGKPQDKKKAPLKIVPVITEIFTKINIDASGPLPMTLSGNKYIITALCMSSRYPDAIPVANLCSTTVINALLQILSRMGFPRELQTDQGTSFMSALTTEFLERFGVKVVRSSVYHPQSNPVERMHRTLKRILRVLCLEAIPDWEKILPQALFALRTVIHDSTGFHQLN</sequence>
<dbReference type="Proteomes" id="UP000887159">
    <property type="component" value="Unassembled WGS sequence"/>
</dbReference>
<feature type="region of interest" description="Disordered" evidence="1">
    <location>
        <begin position="20"/>
        <end position="48"/>
    </location>
</feature>
<accession>A0A8X6WH45</accession>
<dbReference type="InterPro" id="IPR012337">
    <property type="entry name" value="RNaseH-like_sf"/>
</dbReference>
<dbReference type="Gene3D" id="3.30.420.10">
    <property type="entry name" value="Ribonuclease H-like superfamily/Ribonuclease H"/>
    <property type="match status" value="1"/>
</dbReference>
<dbReference type="Gene3D" id="1.10.340.70">
    <property type="match status" value="1"/>
</dbReference>
<protein>
    <submittedName>
        <fullName evidence="3">Retrovirus-related Pol polyprotein from transposon 412</fullName>
    </submittedName>
</protein>
<dbReference type="InterPro" id="IPR038269">
    <property type="entry name" value="SCAN_sf"/>
</dbReference>
<evidence type="ECO:0000259" key="2">
    <source>
        <dbReference type="PROSITE" id="PS50994"/>
    </source>
</evidence>
<dbReference type="GO" id="GO:0003676">
    <property type="term" value="F:nucleic acid binding"/>
    <property type="evidence" value="ECO:0007669"/>
    <property type="project" value="InterPro"/>
</dbReference>
<evidence type="ECO:0000313" key="4">
    <source>
        <dbReference type="Proteomes" id="UP000887159"/>
    </source>
</evidence>
<dbReference type="PANTHER" id="PTHR46888">
    <property type="entry name" value="ZINC KNUCKLE DOMAINCONTAINING PROTEIN-RELATED"/>
    <property type="match status" value="1"/>
</dbReference>
<comment type="caution">
    <text evidence="3">The sequence shown here is derived from an EMBL/GenBank/DDBJ whole genome shotgun (WGS) entry which is preliminary data.</text>
</comment>
<dbReference type="SUPFAM" id="SSF47353">
    <property type="entry name" value="Retrovirus capsid dimerization domain-like"/>
    <property type="match status" value="1"/>
</dbReference>
<proteinExistence type="predicted"/>
<dbReference type="InterPro" id="IPR041588">
    <property type="entry name" value="Integrase_H2C2"/>
</dbReference>
<dbReference type="Pfam" id="PF17921">
    <property type="entry name" value="Integrase_H2C2"/>
    <property type="match status" value="1"/>
</dbReference>
<dbReference type="PANTHER" id="PTHR46888:SF11">
    <property type="entry name" value="SCAN BOX DOMAIN-CONTAINING PROTEIN"/>
    <property type="match status" value="1"/>
</dbReference>
<name>A0A8X6WH45_TRICX</name>
<dbReference type="Gene3D" id="1.10.4020.10">
    <property type="entry name" value="DNA breaking-rejoining enzymes"/>
    <property type="match status" value="1"/>
</dbReference>